<evidence type="ECO:0000313" key="3">
    <source>
        <dbReference type="EMBL" id="KAF4071692.1"/>
    </source>
</evidence>
<evidence type="ECO:0000313" key="4">
    <source>
        <dbReference type="Proteomes" id="UP000593565"/>
    </source>
</evidence>
<evidence type="ECO:0000256" key="1">
    <source>
        <dbReference type="SAM" id="MobiDB-lite"/>
    </source>
</evidence>
<keyword evidence="4" id="KW-1185">Reference proteome</keyword>
<feature type="region of interest" description="Disordered" evidence="1">
    <location>
        <begin position="68"/>
        <end position="100"/>
    </location>
</feature>
<reference evidence="2 4" key="1">
    <citation type="submission" date="2020-02" db="EMBL/GenBank/DDBJ databases">
        <title>A chromosome-scale genome assembly of the black bullhead catfish (Ameiurus melas).</title>
        <authorList>
            <person name="Wen M."/>
            <person name="Zham M."/>
            <person name="Cabau C."/>
            <person name="Klopp C."/>
            <person name="Donnadieu C."/>
            <person name="Roques C."/>
            <person name="Bouchez O."/>
            <person name="Lampietro C."/>
            <person name="Jouanno E."/>
            <person name="Herpin A."/>
            <person name="Louis A."/>
            <person name="Berthelot C."/>
            <person name="Parey E."/>
            <person name="Roest-Crollius H."/>
            <person name="Braasch I."/>
            <person name="Postlethwait J."/>
            <person name="Robinson-Rechavi M."/>
            <person name="Echchiki A."/>
            <person name="Begum T."/>
            <person name="Montfort J."/>
            <person name="Schartl M."/>
            <person name="Bobe J."/>
            <person name="Guiguen Y."/>
        </authorList>
    </citation>
    <scope>NUCLEOTIDE SEQUENCE [LARGE SCALE GENOMIC DNA]</scope>
    <source>
        <strain evidence="2">M_S1</strain>
        <tissue evidence="2">Blood</tissue>
    </source>
</reference>
<dbReference type="EMBL" id="JAAGNN010000134">
    <property type="protein sequence ID" value="KAF4070116.1"/>
    <property type="molecule type" value="Genomic_DNA"/>
</dbReference>
<protein>
    <submittedName>
        <fullName evidence="2">Uncharacterized protein</fullName>
    </submittedName>
</protein>
<comment type="caution">
    <text evidence="2">The sequence shown here is derived from an EMBL/GenBank/DDBJ whole genome shotgun (WGS) entry which is preliminary data.</text>
</comment>
<dbReference type="AlphaFoldDB" id="A0A7J5ZI32"/>
<gene>
    <name evidence="3" type="ORF">AMELA_G00276230</name>
    <name evidence="2" type="ORF">AMELA_G00298190</name>
</gene>
<dbReference type="EMBL" id="JAAGNN010000027">
    <property type="protein sequence ID" value="KAF4071692.1"/>
    <property type="molecule type" value="Genomic_DNA"/>
</dbReference>
<proteinExistence type="predicted"/>
<organism evidence="2 4">
    <name type="scientific">Ameiurus melas</name>
    <name type="common">Black bullhead</name>
    <name type="synonym">Silurus melas</name>
    <dbReference type="NCBI Taxonomy" id="219545"/>
    <lineage>
        <taxon>Eukaryota</taxon>
        <taxon>Metazoa</taxon>
        <taxon>Chordata</taxon>
        <taxon>Craniata</taxon>
        <taxon>Vertebrata</taxon>
        <taxon>Euteleostomi</taxon>
        <taxon>Actinopterygii</taxon>
        <taxon>Neopterygii</taxon>
        <taxon>Teleostei</taxon>
        <taxon>Ostariophysi</taxon>
        <taxon>Siluriformes</taxon>
        <taxon>Ictaluridae</taxon>
        <taxon>Ameiurus</taxon>
    </lineage>
</organism>
<evidence type="ECO:0000313" key="2">
    <source>
        <dbReference type="EMBL" id="KAF4070116.1"/>
    </source>
</evidence>
<accession>A0A7J5ZI32</accession>
<sequence>MTRPKHLKVTVFLLIRRVTNRLGMLIYLLGLSRTRDHSADGSVWRKEDGGALRRGRTLHGAPCSVRSCHNNQRRKPPGLLLGSECTTRHDGAHTGTRSNH</sequence>
<name>A0A7J5ZI32_AMEME</name>
<dbReference type="Proteomes" id="UP000593565">
    <property type="component" value="Unassembled WGS sequence"/>
</dbReference>